<keyword evidence="3" id="KW-0949">S-adenosyl-L-methionine</keyword>
<dbReference type="EMBL" id="JAQIZZ010000005">
    <property type="protein sequence ID" value="KAJ5540927.1"/>
    <property type="molecule type" value="Genomic_DNA"/>
</dbReference>
<dbReference type="GO" id="GO:0046983">
    <property type="term" value="F:protein dimerization activity"/>
    <property type="evidence" value="ECO:0007669"/>
    <property type="project" value="InterPro"/>
</dbReference>
<evidence type="ECO:0000259" key="5">
    <source>
        <dbReference type="Pfam" id="PF00891"/>
    </source>
</evidence>
<dbReference type="InterPro" id="IPR029063">
    <property type="entry name" value="SAM-dependent_MTases_sf"/>
</dbReference>
<dbReference type="SUPFAM" id="SSF46785">
    <property type="entry name" value="Winged helix' DNA-binding domain"/>
    <property type="match status" value="1"/>
</dbReference>
<dbReference type="InterPro" id="IPR016461">
    <property type="entry name" value="COMT-like"/>
</dbReference>
<feature type="domain" description="O-methyltransferase C-terminal" evidence="5">
    <location>
        <begin position="249"/>
        <end position="389"/>
    </location>
</feature>
<evidence type="ECO:0000256" key="2">
    <source>
        <dbReference type="ARBA" id="ARBA00022679"/>
    </source>
</evidence>
<dbReference type="InterPro" id="IPR012967">
    <property type="entry name" value="COMT_dimerisation"/>
</dbReference>
<feature type="domain" description="O-methyltransferase dimerisation" evidence="6">
    <location>
        <begin position="61"/>
        <end position="113"/>
    </location>
</feature>
<dbReference type="InterPro" id="IPR001077">
    <property type="entry name" value="COMT_C"/>
</dbReference>
<name>A0AAD6CVK7_9EURO</name>
<dbReference type="PANTHER" id="PTHR43712:SF1">
    <property type="entry name" value="HYPOTHETICAL O-METHYLTRANSFERASE (EUROFUNG)-RELATED"/>
    <property type="match status" value="1"/>
</dbReference>
<evidence type="ECO:0000256" key="4">
    <source>
        <dbReference type="PIRSR" id="PIRSR005739-1"/>
    </source>
</evidence>
<dbReference type="Gene3D" id="1.10.10.10">
    <property type="entry name" value="Winged helix-like DNA-binding domain superfamily/Winged helix DNA-binding domain"/>
    <property type="match status" value="1"/>
</dbReference>
<reference evidence="7 8" key="1">
    <citation type="journal article" date="2023" name="IMA Fungus">
        <title>Comparative genomic study of the Penicillium genus elucidates a diverse pangenome and 15 lateral gene transfer events.</title>
        <authorList>
            <person name="Petersen C."/>
            <person name="Sorensen T."/>
            <person name="Nielsen M.R."/>
            <person name="Sondergaard T.E."/>
            <person name="Sorensen J.L."/>
            <person name="Fitzpatrick D.A."/>
            <person name="Frisvad J.C."/>
            <person name="Nielsen K.L."/>
        </authorList>
    </citation>
    <scope>NUCLEOTIDE SEQUENCE [LARGE SCALE GENOMIC DNA]</scope>
    <source>
        <strain evidence="7 8">IBT 35679</strain>
    </source>
</reference>
<dbReference type="GO" id="GO:0032259">
    <property type="term" value="P:methylation"/>
    <property type="evidence" value="ECO:0007669"/>
    <property type="project" value="UniProtKB-KW"/>
</dbReference>
<dbReference type="SUPFAM" id="SSF53335">
    <property type="entry name" value="S-adenosyl-L-methionine-dependent methyltransferases"/>
    <property type="match status" value="1"/>
</dbReference>
<dbReference type="InterPro" id="IPR036390">
    <property type="entry name" value="WH_DNA-bd_sf"/>
</dbReference>
<evidence type="ECO:0000256" key="1">
    <source>
        <dbReference type="ARBA" id="ARBA00022603"/>
    </source>
</evidence>
<proteinExistence type="predicted"/>
<protein>
    <submittedName>
        <fullName evidence="7">S-adenosyl-L-methionine-dependent methyltransferase</fullName>
    </submittedName>
</protein>
<accession>A0AAD6CVK7</accession>
<evidence type="ECO:0000313" key="8">
    <source>
        <dbReference type="Proteomes" id="UP001220324"/>
    </source>
</evidence>
<keyword evidence="2" id="KW-0808">Transferase</keyword>
<evidence type="ECO:0000259" key="6">
    <source>
        <dbReference type="Pfam" id="PF08100"/>
    </source>
</evidence>
<dbReference type="AlphaFoldDB" id="A0AAD6CVK7"/>
<dbReference type="InterPro" id="IPR036388">
    <property type="entry name" value="WH-like_DNA-bd_sf"/>
</dbReference>
<dbReference type="GO" id="GO:0044550">
    <property type="term" value="P:secondary metabolite biosynthetic process"/>
    <property type="evidence" value="ECO:0007669"/>
    <property type="project" value="UniProtKB-ARBA"/>
</dbReference>
<gene>
    <name evidence="7" type="ORF">N7494_006003</name>
</gene>
<keyword evidence="8" id="KW-1185">Reference proteome</keyword>
<comment type="caution">
    <text evidence="7">The sequence shown here is derived from an EMBL/GenBank/DDBJ whole genome shotgun (WGS) entry which is preliminary data.</text>
</comment>
<feature type="active site" description="Proton acceptor" evidence="4">
    <location>
        <position position="320"/>
    </location>
</feature>
<dbReference type="Pfam" id="PF08100">
    <property type="entry name" value="Dimerisation"/>
    <property type="match status" value="1"/>
</dbReference>
<organism evidence="7 8">
    <name type="scientific">Penicillium frequentans</name>
    <dbReference type="NCBI Taxonomy" id="3151616"/>
    <lineage>
        <taxon>Eukaryota</taxon>
        <taxon>Fungi</taxon>
        <taxon>Dikarya</taxon>
        <taxon>Ascomycota</taxon>
        <taxon>Pezizomycotina</taxon>
        <taxon>Eurotiomycetes</taxon>
        <taxon>Eurotiomycetidae</taxon>
        <taxon>Eurotiales</taxon>
        <taxon>Aspergillaceae</taxon>
        <taxon>Penicillium</taxon>
    </lineage>
</organism>
<dbReference type="GO" id="GO:0008171">
    <property type="term" value="F:O-methyltransferase activity"/>
    <property type="evidence" value="ECO:0007669"/>
    <property type="project" value="InterPro"/>
</dbReference>
<dbReference type="PIRSF" id="PIRSF005739">
    <property type="entry name" value="O-mtase"/>
    <property type="match status" value="1"/>
</dbReference>
<keyword evidence="1 7" id="KW-0489">Methyltransferase</keyword>
<evidence type="ECO:0000256" key="3">
    <source>
        <dbReference type="ARBA" id="ARBA00022691"/>
    </source>
</evidence>
<sequence length="414" mass="46243">MSTEDTHRLIAQLKDLHYGTPSDTALRNELYDALIRATVAIESPLDTVRRLSFAPLQLSIAKIAVDLNLFEIIVNQDGPADVAELAQVTKAESLLLRRILRYMTSFDMIAESGPDSFKASTKTKSLATPGFQAAIKHQLSWPQRPAYLCDTMVNTIRFSFEAQLPAWVAMPKFLHDTNYQNPIDPRHTAFQQAHATPLAAFEFAMTRPELFADFSKWMALQRHDQPTWLDVFPIERISQAAKTIELSQPVFIDVGGGVGHQCAALVQRLPELSCRVRLQDLQPVVERAIPGTGVEAQAYDFWTPQLCLNAAFYYLRNVLHDYPDERCRVLLEQQLPALGASSVLLIDEMIVPSVGASRHGVELDIAMMASLAAIERTEGQWADLFRSVGLCVVETFCYDPQTGQSLMVVVPQTQ</sequence>
<dbReference type="PANTHER" id="PTHR43712">
    <property type="entry name" value="PUTATIVE (AFU_ORTHOLOGUE AFUA_4G14580)-RELATED"/>
    <property type="match status" value="1"/>
</dbReference>
<dbReference type="Proteomes" id="UP001220324">
    <property type="component" value="Unassembled WGS sequence"/>
</dbReference>
<dbReference type="Gene3D" id="3.40.50.150">
    <property type="entry name" value="Vaccinia Virus protein VP39"/>
    <property type="match status" value="1"/>
</dbReference>
<dbReference type="PROSITE" id="PS51683">
    <property type="entry name" value="SAM_OMT_II"/>
    <property type="match status" value="1"/>
</dbReference>
<evidence type="ECO:0000313" key="7">
    <source>
        <dbReference type="EMBL" id="KAJ5540927.1"/>
    </source>
</evidence>
<dbReference type="Pfam" id="PF00891">
    <property type="entry name" value="Methyltransf_2"/>
    <property type="match status" value="1"/>
</dbReference>